<dbReference type="GeneTree" id="ENSGT00730000111007"/>
<dbReference type="GO" id="GO:0005793">
    <property type="term" value="C:endoplasmic reticulum-Golgi intermediate compartment"/>
    <property type="evidence" value="ECO:0007669"/>
    <property type="project" value="TreeGrafter"/>
</dbReference>
<protein>
    <recommendedName>
        <fullName evidence="7">Golgin B1</fullName>
    </recommendedName>
</protein>
<keyword evidence="3" id="KW-1133">Transmembrane helix</keyword>
<feature type="coiled-coil region" evidence="1">
    <location>
        <begin position="558"/>
        <end position="603"/>
    </location>
</feature>
<evidence type="ECO:0000256" key="3">
    <source>
        <dbReference type="SAM" id="Phobius"/>
    </source>
</evidence>
<evidence type="ECO:0000256" key="2">
    <source>
        <dbReference type="SAM" id="MobiDB-lite"/>
    </source>
</evidence>
<feature type="region of interest" description="Disordered" evidence="2">
    <location>
        <begin position="1763"/>
        <end position="1784"/>
    </location>
</feature>
<reference evidence="5" key="1">
    <citation type="submission" date="2025-08" db="UniProtKB">
        <authorList>
            <consortium name="Ensembl"/>
        </authorList>
    </citation>
    <scope>IDENTIFICATION</scope>
</reference>
<evidence type="ECO:0000313" key="5">
    <source>
        <dbReference type="Ensembl" id="ENSSPUP00000008655.1"/>
    </source>
</evidence>
<feature type="compositionally biased region" description="Polar residues" evidence="2">
    <location>
        <begin position="2617"/>
        <end position="2647"/>
    </location>
</feature>
<feature type="coiled-coil region" evidence="1">
    <location>
        <begin position="2099"/>
        <end position="2250"/>
    </location>
</feature>
<dbReference type="OMA" id="YMAIDAF"/>
<name>A0A8D0L5A6_SPHPU</name>
<dbReference type="Ensembl" id="ENSSPUT00000009231.1">
    <property type="protein sequence ID" value="ENSSPUP00000008655.1"/>
    <property type="gene ID" value="ENSSPUG00000006730.1"/>
</dbReference>
<feature type="coiled-coil region" evidence="1">
    <location>
        <begin position="292"/>
        <end position="400"/>
    </location>
</feature>
<feature type="compositionally biased region" description="Basic and acidic residues" evidence="2">
    <location>
        <begin position="1135"/>
        <end position="1153"/>
    </location>
</feature>
<reference evidence="5" key="2">
    <citation type="submission" date="2025-09" db="UniProtKB">
        <authorList>
            <consortium name="Ensembl"/>
        </authorList>
    </citation>
    <scope>IDENTIFICATION</scope>
</reference>
<feature type="region of interest" description="Disordered" evidence="2">
    <location>
        <begin position="182"/>
        <end position="209"/>
    </location>
</feature>
<evidence type="ECO:0000256" key="4">
    <source>
        <dbReference type="SAM" id="SignalP"/>
    </source>
</evidence>
<feature type="transmembrane region" description="Helical" evidence="3">
    <location>
        <begin position="2738"/>
        <end position="2758"/>
    </location>
</feature>
<feature type="compositionally biased region" description="Basic and acidic residues" evidence="2">
    <location>
        <begin position="1769"/>
        <end position="1784"/>
    </location>
</feature>
<dbReference type="Gene3D" id="1.10.287.1490">
    <property type="match status" value="2"/>
</dbReference>
<keyword evidence="4" id="KW-0732">Signal</keyword>
<feature type="coiled-coil region" evidence="1">
    <location>
        <begin position="1300"/>
        <end position="1548"/>
    </location>
</feature>
<proteinExistence type="predicted"/>
<keyword evidence="3" id="KW-0812">Transmembrane</keyword>
<dbReference type="InterPro" id="IPR026202">
    <property type="entry name" value="GOLGB1"/>
</dbReference>
<organism evidence="5 6">
    <name type="scientific">Sphenodon punctatus</name>
    <name type="common">Tuatara</name>
    <name type="synonym">Hatteria punctata</name>
    <dbReference type="NCBI Taxonomy" id="8508"/>
    <lineage>
        <taxon>Eukaryota</taxon>
        <taxon>Metazoa</taxon>
        <taxon>Chordata</taxon>
        <taxon>Craniata</taxon>
        <taxon>Vertebrata</taxon>
        <taxon>Euteleostomi</taxon>
        <taxon>Lepidosauria</taxon>
        <taxon>Sphenodontia</taxon>
        <taxon>Sphenodontidae</taxon>
        <taxon>Sphenodon</taxon>
    </lineage>
</organism>
<feature type="compositionally biased region" description="Basic and acidic residues" evidence="2">
    <location>
        <begin position="1199"/>
        <end position="1208"/>
    </location>
</feature>
<feature type="signal peptide" evidence="4">
    <location>
        <begin position="1"/>
        <end position="16"/>
    </location>
</feature>
<feature type="region of interest" description="Disordered" evidence="2">
    <location>
        <begin position="723"/>
        <end position="760"/>
    </location>
</feature>
<feature type="coiled-coil region" evidence="1">
    <location>
        <begin position="1882"/>
        <end position="2075"/>
    </location>
</feature>
<feature type="compositionally biased region" description="Low complexity" evidence="2">
    <location>
        <begin position="493"/>
        <end position="509"/>
    </location>
</feature>
<feature type="compositionally biased region" description="Basic residues" evidence="2">
    <location>
        <begin position="1154"/>
        <end position="1163"/>
    </location>
</feature>
<feature type="compositionally biased region" description="Polar residues" evidence="2">
    <location>
        <begin position="2597"/>
        <end position="2608"/>
    </location>
</feature>
<evidence type="ECO:0000313" key="6">
    <source>
        <dbReference type="Proteomes" id="UP000694392"/>
    </source>
</evidence>
<feature type="region of interest" description="Disordered" evidence="2">
    <location>
        <begin position="1615"/>
        <end position="1647"/>
    </location>
</feature>
<feature type="compositionally biased region" description="Basic and acidic residues" evidence="2">
    <location>
        <begin position="404"/>
        <end position="413"/>
    </location>
</feature>
<feature type="compositionally biased region" description="Low complexity" evidence="2">
    <location>
        <begin position="1257"/>
        <end position="1271"/>
    </location>
</feature>
<evidence type="ECO:0008006" key="7">
    <source>
        <dbReference type="Google" id="ProtNLM"/>
    </source>
</evidence>
<evidence type="ECO:0000256" key="1">
    <source>
        <dbReference type="SAM" id="Coils"/>
    </source>
</evidence>
<feature type="compositionally biased region" description="Low complexity" evidence="2">
    <location>
        <begin position="428"/>
        <end position="438"/>
    </location>
</feature>
<keyword evidence="1" id="KW-0175">Coiled coil</keyword>
<feature type="compositionally biased region" description="Basic and acidic residues" evidence="2">
    <location>
        <begin position="1615"/>
        <end position="1631"/>
    </location>
</feature>
<dbReference type="Proteomes" id="UP000694392">
    <property type="component" value="Unplaced"/>
</dbReference>
<feature type="chain" id="PRO_5034036643" description="Golgin B1" evidence="4">
    <location>
        <begin position="17"/>
        <end position="2761"/>
    </location>
</feature>
<dbReference type="PANTHER" id="PTHR18887">
    <property type="entry name" value="GOLGI-ASSOCIATED PROTEIN GCP360-RELATED"/>
    <property type="match status" value="1"/>
</dbReference>
<feature type="region of interest" description="Disordered" evidence="2">
    <location>
        <begin position="1135"/>
        <end position="1213"/>
    </location>
</feature>
<accession>A0A8D0L5A6</accession>
<feature type="region of interest" description="Disordered" evidence="2">
    <location>
        <begin position="2332"/>
        <end position="2357"/>
    </location>
</feature>
<feature type="region of interest" description="Disordered" evidence="2">
    <location>
        <begin position="488"/>
        <end position="531"/>
    </location>
</feature>
<feature type="region of interest" description="Disordered" evidence="2">
    <location>
        <begin position="404"/>
        <end position="443"/>
    </location>
</feature>
<feature type="region of interest" description="Disordered" evidence="2">
    <location>
        <begin position="17"/>
        <end position="37"/>
    </location>
</feature>
<feature type="compositionally biased region" description="Basic and acidic residues" evidence="2">
    <location>
        <begin position="1272"/>
        <end position="1284"/>
    </location>
</feature>
<feature type="region of interest" description="Disordered" evidence="2">
    <location>
        <begin position="1248"/>
        <end position="1295"/>
    </location>
</feature>
<dbReference type="GO" id="GO:0016020">
    <property type="term" value="C:membrane"/>
    <property type="evidence" value="ECO:0007669"/>
    <property type="project" value="TreeGrafter"/>
</dbReference>
<dbReference type="GO" id="GO:0005801">
    <property type="term" value="C:cis-Golgi network"/>
    <property type="evidence" value="ECO:0007669"/>
    <property type="project" value="TreeGrafter"/>
</dbReference>
<keyword evidence="3" id="KW-0472">Membrane</keyword>
<feature type="region of interest" description="Disordered" evidence="2">
    <location>
        <begin position="2587"/>
        <end position="2650"/>
    </location>
</feature>
<dbReference type="PANTHER" id="PTHR18887:SF2">
    <property type="entry name" value="GOLGIN SUBFAMILY B MEMBER 1"/>
    <property type="match status" value="1"/>
</dbReference>
<keyword evidence="6" id="KW-1185">Reference proteome</keyword>
<feature type="compositionally biased region" description="Low complexity" evidence="2">
    <location>
        <begin position="28"/>
        <end position="37"/>
    </location>
</feature>
<feature type="region of interest" description="Disordered" evidence="2">
    <location>
        <begin position="69"/>
        <end position="97"/>
    </location>
</feature>
<sequence>MQGLTLFVCFPPLFQANAGGSPEGNQNEQPAPESVSAEAAEYLAAKKHTELSILLLELREAQEEIAFLKGQMHNPDSQTLVGNGAEEEAPSPPGERSQVRFLEEDGKTAVCLGSSLLVGVAMQGGPAVQEETTCLPGIPAGQAGSTPEETEAAQASPAAAELERLQLAIVELQSRLREAEESYQRKVEEKEAEITRLHQGTKDSESALAAERDGLLSQLKDLCPVTELKEQVRQLEANLVDSEKQRLSDHESRTGQRGVLEEQIQSLKNEGKSKEVKIGALQKDLDAAQGQLSEQEGLTRRLRSQLQEEDQEMHALASRLQESMMKVEELSQSVAAKELETARLEQLLARRAEEVESLQRTVAEKDQQMTEISVGMSEKMVQLNEEKFSLGNEIKSLKEQLKTKGMRDQHTGMEGEAGDLCPKHKGPAQQQRETAAAAEPEEEVKMLQEGDVKLLQREGEQVKKKLQAALVSRKELLQKVSKLEKELARARGESGAPGEPETEAAAQGTKVREESAVSSPNAEGRVTPESQARAVSLNQQLFEKELELQSVCQSLQEKESAVVQLQTVTEELQAVTEELQAVTEELKQSLQEKTSLVDSLKAKIAENPLSLQKLTTVSWSTGELDPSVGKEVAVVDAAAAEFEAEQRLALEEKISALEQERDQLQKKLQEAVAARKDTVKKAQEKDRHHREQLKQVKDDYNLLQEEFEKQIQETKSIRDQLEQLQAQRKPVESHSLPALPLQGPAESTGAGQDSGRSQDWGMESSYFEVEASMTNGNLVPVPDDNAEQLRVELGKLQAERNDVEAKVGRLEEELACKSEVVLQLQEHTVQLLAEVEALRAACRQAEANEARLQLELEEVSQQDSLLALQSEIGELKQRLSKKDEDIEALSLQLRDKDGALANAQAELLEKESQLKALRDQLESRCQVHEEQSKRLQTELLEVQQRSEEAEEARNKNQMQRKLQAALISRKEALKESKALKEELAAARITVQSCSVRLADAEGRLSDQEKDKEALSEKLADLKGERERLIAEVDRALLENQNLDSSCESLKLPLEGMTQEKETLVKEVESAKSSQAATSSEWQERHVELQREYETLLQSYENVSNEAERIQRVLEGVRQEKQEVFLKLKGAEAEKRELEKQLQEAEQEREGMKEKMRKFAKSKQQKILELEEENERLRAEAHLPDSGPGKAEETSTQLSEELKSSRREQQALATQLKGLMAEKESLNQEILDLRQQLLKASGEAAGRQRMVEEEAAAEAEQAVPVAAAGRVGADNDPRPPEHLEPETEQAAGEGGISHDEINTYFQQIARLTDRIQEMEEKRTAAGEELDNIRRSFEALGEEKTSLESQAAAKDGELDALRETVARTEQTRQETEEQLVRAMELKEALEAEKDDLEERLMNQLAELNGSIGNYQQDLADWQSRNEGLQAELERLQRAASQLEEEKRQLVREKTEAESETRREYAEKVRCAQKGDGSRTHAKELQELLKEKQQEVKQLQKDCIKSQERISSLERTIKALEFVQSESQKELEAAKKDLARADEGTKKAQAELASCRILLDDTQGEAARVLAESLRGREALQASKELGKNQLKQKEEEFERRLEREREKHTKELKNMEEKLETLQRERERGEGTLRDTQNSLHKKEQEAQQLQGSLNQTLAQLAAFTRSMSSLQDDRDRVIDQSKQWEKKFSEAIRKKEEEIQAREETCTALRDQVKEMTMHVEELQINLSRLERSKQAWESKSQQEAEQNQKLREALQEETQALASQLEASQRLHGDSQSELRKAEEEAQRLREQLADLQGSFAEGKAARAELESTVKQQEADLQNYRFTQEQLEADLLASKELTDRLHEEMGAKEQKIIGLLSAKEEAVATAVSELQQQHGSQVKELEGVLARKEEEKAALESEKTRALEKLNQLTEKLKLTREESKQHKAQLDSFTKSMSSLQDDRDRVLSDYKRLEERHLAAILEKDQLIQEAAAENNELKEEIRGLHGRMDDLHSENAKLDAELVRYREDLNQVISIKDSQLKQLLKTQLQRIQVLEKEKASTEGQLRESEHVLEELRLSAEALQKDKGDLAQETETLTASLGAAQREMAALREGGPLEELQAQLMSREEELRALSSELSRAQQRVADLEEELARVQKSTAQQAEEAEAKLRKELKHLHHDAGIMRNETETAEERVAELARDLMGTEQNLLAVTEENKDLRAQLLSFGNAMSSLQDSWDQANEELRGLEKKHSAELAEQQALVRSLQEEQSRSTAGRDLLAAELAALKKAADERGLFSQFEKQNQQLQAKEEELQRLALELEGSASQVKSFSKAMASLQDERDRLLGELDRSRKVEEGKQQQLAAAASDDTSPAEVQSLKKALSSLQNDRARLLAELKSLQQRYLQVGVDTGEIDRLKAQLEEHRREVERQQGLWEQQRQESLSYQEELAQLRQEKAAWEAKAERVKEQYLVALADKDQQLGHLQRIVQEMRPSLPKTQVVEELYQRQAAPETAGSREALGADVPQLEAQAKRFQAQLGESLKELHQKELRIQQLNSKLSQVFEEKNALSLQLRGSSRSLRESQQLYSEVCHRCLDLEKRLQEAAETAASLEKGQQPPSKNTGSSPTDAAPGAPQEKNQPPSESYTPELQELQQRLSEAKHLQSSTRQDLRHLEEQLEEERQHRLAAEETCAAAQEEIQRLESLSEWAPAPSTSIDMTPSPEHALLIGPTDSTFSKARGSSGTRRLLRSLFCSRRRLPLLVTVYLLALHVLLVLCFTGQL</sequence>